<keyword evidence="3" id="KW-1185">Reference proteome</keyword>
<dbReference type="Proteomes" id="UP000285232">
    <property type="component" value="Unassembled WGS sequence"/>
</dbReference>
<proteinExistence type="predicted"/>
<feature type="transmembrane region" description="Helical" evidence="1">
    <location>
        <begin position="78"/>
        <end position="97"/>
    </location>
</feature>
<sequence length="143" mass="14876">MAGIALGCGVVLVGLGFVSYGQPWYGEGAQGSVVAISYAAPGVLMLGLLFTVPSALALVFTITGIHRDVGDMLAPWKWAVGGLLAAVPTAWLFGAIFREDLFDFPSVHLVLLVFGAISGLAARIGYREVPAEINGAKAETIRS</sequence>
<keyword evidence="1" id="KW-0472">Membrane</keyword>
<evidence type="ECO:0000256" key="1">
    <source>
        <dbReference type="SAM" id="Phobius"/>
    </source>
</evidence>
<accession>A0A419RSJ0</accession>
<protein>
    <submittedName>
        <fullName evidence="2">Uncharacterized protein</fullName>
    </submittedName>
</protein>
<keyword evidence="1" id="KW-1133">Transmembrane helix</keyword>
<feature type="transmembrane region" description="Helical" evidence="1">
    <location>
        <begin position="45"/>
        <end position="66"/>
    </location>
</feature>
<reference evidence="2 3" key="1">
    <citation type="journal article" date="2017" name="Int. J. Syst. Evol. Microbiol.">
        <title>Erythrobacter aquimixticola sp. nov., isolated from the junction between the ocean and a freshwater spring.</title>
        <authorList>
            <person name="Park S."/>
            <person name="Jung Y.T."/>
            <person name="Choi S.J."/>
            <person name="Yoon J.H."/>
        </authorList>
    </citation>
    <scope>NUCLEOTIDE SEQUENCE [LARGE SCALE GENOMIC DNA]</scope>
    <source>
        <strain evidence="2 3">JSSK-14</strain>
    </source>
</reference>
<gene>
    <name evidence="2" type="ORF">D6201_04710</name>
</gene>
<evidence type="ECO:0000313" key="2">
    <source>
        <dbReference type="EMBL" id="RJY08751.1"/>
    </source>
</evidence>
<feature type="transmembrane region" description="Helical" evidence="1">
    <location>
        <begin position="109"/>
        <end position="126"/>
    </location>
</feature>
<dbReference type="EMBL" id="RAHX01000001">
    <property type="protein sequence ID" value="RJY08751.1"/>
    <property type="molecule type" value="Genomic_DNA"/>
</dbReference>
<name>A0A419RSJ0_9SPHN</name>
<keyword evidence="1" id="KW-0812">Transmembrane</keyword>
<comment type="caution">
    <text evidence="2">The sequence shown here is derived from an EMBL/GenBank/DDBJ whole genome shotgun (WGS) entry which is preliminary data.</text>
</comment>
<organism evidence="2 3">
    <name type="scientific">Aurantiacibacter aquimixticola</name>
    <dbReference type="NCBI Taxonomy" id="1958945"/>
    <lineage>
        <taxon>Bacteria</taxon>
        <taxon>Pseudomonadati</taxon>
        <taxon>Pseudomonadota</taxon>
        <taxon>Alphaproteobacteria</taxon>
        <taxon>Sphingomonadales</taxon>
        <taxon>Erythrobacteraceae</taxon>
        <taxon>Aurantiacibacter</taxon>
    </lineage>
</organism>
<dbReference type="AlphaFoldDB" id="A0A419RSJ0"/>
<evidence type="ECO:0000313" key="3">
    <source>
        <dbReference type="Proteomes" id="UP000285232"/>
    </source>
</evidence>
<dbReference type="RefSeq" id="WP_120047766.1">
    <property type="nucleotide sequence ID" value="NZ_RAHX01000001.1"/>
</dbReference>
<dbReference type="OrthoDB" id="9872776at2"/>